<dbReference type="EMBL" id="OCMU01000004">
    <property type="protein sequence ID" value="SOD22612.1"/>
    <property type="molecule type" value="Genomic_DNA"/>
</dbReference>
<evidence type="ECO:0000313" key="1">
    <source>
        <dbReference type="EMBL" id="SOD22612.1"/>
    </source>
</evidence>
<gene>
    <name evidence="1" type="ORF">SAMN06297164_3527</name>
</gene>
<evidence type="ECO:0000313" key="2">
    <source>
        <dbReference type="Proteomes" id="UP000219335"/>
    </source>
</evidence>
<name>A0A286AL60_9PROT</name>
<accession>A0A286AL60</accession>
<dbReference type="Proteomes" id="UP000219335">
    <property type="component" value="Unassembled WGS sequence"/>
</dbReference>
<organism evidence="1 2">
    <name type="scientific">Nitrosomonas ureae</name>
    <dbReference type="NCBI Taxonomy" id="44577"/>
    <lineage>
        <taxon>Bacteria</taxon>
        <taxon>Pseudomonadati</taxon>
        <taxon>Pseudomonadota</taxon>
        <taxon>Betaproteobacteria</taxon>
        <taxon>Nitrosomonadales</taxon>
        <taxon>Nitrosomonadaceae</taxon>
        <taxon>Nitrosomonas</taxon>
    </lineage>
</organism>
<dbReference type="AlphaFoldDB" id="A0A286AL60"/>
<proteinExistence type="predicted"/>
<protein>
    <submittedName>
        <fullName evidence="1">Uncharacterized protein</fullName>
    </submittedName>
</protein>
<sequence>MFSVNLSSERVRRAEFILEGMRNGQPIEALLGYQFERGLHDRTSESAERDDVAVLELNQFILSYRQAFPFESREVAQSGSVGAVETMPANSVVNGLRLTQSMLSPTNGYGLNGIDPPVTLPDAKQGQAILAEQNRLLDSLDAVKDLLMAENAYQLVLGNFDRVAAVSLAQKDAHIPPELQVINTPRGSDFTFTNRVTLHFDDLDPSLPSSNPWPNSPMTPRAYAETGMNHWLGQALGIDLKKIHCSVYWTEKKPDGKDTNLQQDRHTIMLADLGIQPIDFVWMVNISPEETGGATELETRIAFNYRRIHNIPDDRTVRIEFNHPKTEGEKTFAQLFPLARQLRALLGSCRALNALDFLPASGGKATTIPIDKNNPKGYDQNELRSRVQSLLISLETLADSLDGTASPSVDLVFINDPNDAIDDEAYTGNLGDAYKKLEAMKLTFTDADKVRVSFSLTDAETLHQHLRAIANFAIADAYPPQSNVVSDAVKVDLLARAHRIARQLRHEERQDGILDRVKKEFNKATTNKPIEEQVLILLQAGKILFGETLDWIPKFTYHNEVDLATADAAHEQLLTHAVEAIPGITKEEVVEEWLQGLARVRPNLHRWEVVRTLVDILNDQDLDLRPVQVPFRANDSWLAVVFPEKDPNDPEKIKPFGISRDTLSIVAHGISAFKVGARKSGILLDDWTEEIPTNQEITGISFRFNQPNAAPPQALLVAITPEETGSWNWEDLVGIINDTLDRAKRRAVEPEQLEQQEQHSSVWNALWPAMVSEFSTQWESDISLDLMRMQDFAELETFYLNILTKK</sequence>
<reference evidence="1 2" key="1">
    <citation type="submission" date="2017-09" db="EMBL/GenBank/DDBJ databases">
        <authorList>
            <person name="Ehlers B."/>
            <person name="Leendertz F.H."/>
        </authorList>
    </citation>
    <scope>NUCLEOTIDE SEQUENCE [LARGE SCALE GENOMIC DNA]</scope>
    <source>
        <strain evidence="1 2">Nm42</strain>
    </source>
</reference>